<evidence type="ECO:0000259" key="9">
    <source>
        <dbReference type="SMART" id="SM00846"/>
    </source>
</evidence>
<keyword evidence="5" id="KW-0520">NAD</keyword>
<feature type="binding site" evidence="4">
    <location>
        <begin position="210"/>
        <end position="211"/>
    </location>
    <ligand>
        <name>D-glyceraldehyde 3-phosphate</name>
        <dbReference type="ChEBI" id="CHEBI:59776"/>
    </ligand>
</feature>
<comment type="caution">
    <text evidence="10">The sequence shown here is derived from an EMBL/GenBank/DDBJ whole genome shotgun (WGS) entry which is preliminary data.</text>
</comment>
<dbReference type="GO" id="GO:0050661">
    <property type="term" value="F:NADP binding"/>
    <property type="evidence" value="ECO:0007669"/>
    <property type="project" value="InterPro"/>
</dbReference>
<feature type="site" description="Activates thiol group during catalysis" evidence="6">
    <location>
        <position position="179"/>
    </location>
</feature>
<dbReference type="GO" id="GO:0006006">
    <property type="term" value="P:glucose metabolic process"/>
    <property type="evidence" value="ECO:0007669"/>
    <property type="project" value="InterPro"/>
</dbReference>
<dbReference type="FunFam" id="3.30.360.10:FF:000002">
    <property type="entry name" value="Glyceraldehyde-3-phosphate dehydrogenase"/>
    <property type="match status" value="1"/>
</dbReference>
<feature type="binding site" evidence="5">
    <location>
        <position position="315"/>
    </location>
    <ligand>
        <name>NAD(+)</name>
        <dbReference type="ChEBI" id="CHEBI:57540"/>
    </ligand>
</feature>
<feature type="binding site" evidence="4">
    <location>
        <begin position="151"/>
        <end position="153"/>
    </location>
    <ligand>
        <name>D-glyceraldehyde 3-phosphate</name>
        <dbReference type="ChEBI" id="CHEBI:59776"/>
    </ligand>
</feature>
<evidence type="ECO:0000256" key="1">
    <source>
        <dbReference type="ARBA" id="ARBA00007406"/>
    </source>
</evidence>
<feature type="binding site" evidence="4">
    <location>
        <position position="182"/>
    </location>
    <ligand>
        <name>D-glyceraldehyde 3-phosphate</name>
        <dbReference type="ChEBI" id="CHEBI:59776"/>
    </ligand>
</feature>
<reference evidence="10 11" key="1">
    <citation type="submission" date="2021-05" db="EMBL/GenBank/DDBJ databases">
        <title>Novel Bacillus species.</title>
        <authorList>
            <person name="Liu G."/>
        </authorList>
    </citation>
    <scope>NUCLEOTIDE SEQUENCE [LARGE SCALE GENOMIC DNA]</scope>
    <source>
        <strain evidence="10 11">FJAT-49732</strain>
    </source>
</reference>
<gene>
    <name evidence="10" type="primary">gap</name>
    <name evidence="10" type="ORF">KHA93_11500</name>
</gene>
<proteinExistence type="inferred from homology"/>
<dbReference type="GO" id="GO:0016620">
    <property type="term" value="F:oxidoreductase activity, acting on the aldehyde or oxo group of donors, NAD or NADP as acceptor"/>
    <property type="evidence" value="ECO:0007669"/>
    <property type="project" value="InterPro"/>
</dbReference>
<dbReference type="InterPro" id="IPR020829">
    <property type="entry name" value="GlycerAld_3-P_DH_cat"/>
</dbReference>
<evidence type="ECO:0000256" key="5">
    <source>
        <dbReference type="PIRSR" id="PIRSR000149-3"/>
    </source>
</evidence>
<dbReference type="PRINTS" id="PR00078">
    <property type="entry name" value="G3PDHDRGNASE"/>
</dbReference>
<feature type="active site" description="Nucleophile" evidence="3">
    <location>
        <position position="152"/>
    </location>
</feature>
<dbReference type="AlphaFoldDB" id="A0A942YM30"/>
<dbReference type="CDD" id="cd18126">
    <property type="entry name" value="GAPDH_I_C"/>
    <property type="match status" value="1"/>
</dbReference>
<dbReference type="RefSeq" id="WP_213110851.1">
    <property type="nucleotide sequence ID" value="NZ_JAGYPJ010000001.1"/>
</dbReference>
<dbReference type="SUPFAM" id="SSF51735">
    <property type="entry name" value="NAD(P)-binding Rossmann-fold domains"/>
    <property type="match status" value="1"/>
</dbReference>
<evidence type="ECO:0000256" key="6">
    <source>
        <dbReference type="PIRSR" id="PIRSR000149-4"/>
    </source>
</evidence>
<dbReference type="PIRSF" id="PIRSF000149">
    <property type="entry name" value="GAP_DH"/>
    <property type="match status" value="1"/>
</dbReference>
<feature type="binding site" evidence="5">
    <location>
        <position position="120"/>
    </location>
    <ligand>
        <name>NAD(+)</name>
        <dbReference type="ChEBI" id="CHEBI:57540"/>
    </ligand>
</feature>
<evidence type="ECO:0000256" key="8">
    <source>
        <dbReference type="RuleBase" id="RU361160"/>
    </source>
</evidence>
<dbReference type="InterPro" id="IPR020828">
    <property type="entry name" value="GlycerAld_3-P_DH_NAD(P)-bd"/>
</dbReference>
<dbReference type="PANTHER" id="PTHR43148">
    <property type="entry name" value="GLYCERALDEHYDE-3-PHOSPHATE DEHYDROGENASE 2"/>
    <property type="match status" value="1"/>
</dbReference>
<dbReference type="Pfam" id="PF00044">
    <property type="entry name" value="Gp_dh_N"/>
    <property type="match status" value="1"/>
</dbReference>
<dbReference type="CDD" id="cd05214">
    <property type="entry name" value="GAPDH_I_N"/>
    <property type="match status" value="1"/>
</dbReference>
<evidence type="ECO:0000313" key="11">
    <source>
        <dbReference type="Proteomes" id="UP000682713"/>
    </source>
</evidence>
<feature type="binding site" evidence="4">
    <location>
        <position position="233"/>
    </location>
    <ligand>
        <name>D-glyceraldehyde 3-phosphate</name>
        <dbReference type="ChEBI" id="CHEBI:59776"/>
    </ligand>
</feature>
<dbReference type="SMART" id="SM00846">
    <property type="entry name" value="Gp_dh_N"/>
    <property type="match status" value="1"/>
</dbReference>
<keyword evidence="5" id="KW-0547">Nucleotide-binding</keyword>
<dbReference type="EC" id="1.2.1.-" evidence="8"/>
<dbReference type="InterPro" id="IPR020830">
    <property type="entry name" value="GlycerAld_3-P_DH_AS"/>
</dbReference>
<dbReference type="InterPro" id="IPR036291">
    <property type="entry name" value="NAD(P)-bd_dom_sf"/>
</dbReference>
<protein>
    <recommendedName>
        <fullName evidence="8">Glyceraldehyde-3-phosphate dehydrogenase</fullName>
        <ecNumber evidence="8">1.2.1.-</ecNumber>
    </recommendedName>
</protein>
<dbReference type="InterPro" id="IPR006424">
    <property type="entry name" value="Glyceraldehyde-3-P_DH_1"/>
</dbReference>
<evidence type="ECO:0000313" key="10">
    <source>
        <dbReference type="EMBL" id="MBS4200255.1"/>
    </source>
</evidence>
<accession>A0A942YM30</accession>
<dbReference type="FunFam" id="3.40.50.720:FF:000001">
    <property type="entry name" value="Glyceraldehyde-3-phosphate dehydrogenase"/>
    <property type="match status" value="1"/>
</dbReference>
<organism evidence="10 11">
    <name type="scientific">Lederbergia citrisecunda</name>
    <dbReference type="NCBI Taxonomy" id="2833583"/>
    <lineage>
        <taxon>Bacteria</taxon>
        <taxon>Bacillati</taxon>
        <taxon>Bacillota</taxon>
        <taxon>Bacilli</taxon>
        <taxon>Bacillales</taxon>
        <taxon>Bacillaceae</taxon>
        <taxon>Lederbergia</taxon>
    </lineage>
</organism>
<name>A0A942YM30_9BACI</name>
<dbReference type="Pfam" id="PF02800">
    <property type="entry name" value="Gp_dh_C"/>
    <property type="match status" value="1"/>
</dbReference>
<keyword evidence="2 8" id="KW-0560">Oxidoreductase</keyword>
<feature type="domain" description="Glyceraldehyde 3-phosphate dehydrogenase NAD(P) binding" evidence="9">
    <location>
        <begin position="3"/>
        <end position="152"/>
    </location>
</feature>
<evidence type="ECO:0000256" key="7">
    <source>
        <dbReference type="RuleBase" id="RU000397"/>
    </source>
</evidence>
<dbReference type="GO" id="GO:0051287">
    <property type="term" value="F:NAD binding"/>
    <property type="evidence" value="ECO:0007669"/>
    <property type="project" value="InterPro"/>
</dbReference>
<evidence type="ECO:0000256" key="3">
    <source>
        <dbReference type="PIRSR" id="PIRSR000149-1"/>
    </source>
</evidence>
<evidence type="ECO:0000256" key="4">
    <source>
        <dbReference type="PIRSR" id="PIRSR000149-2"/>
    </source>
</evidence>
<dbReference type="NCBIfam" id="TIGR01534">
    <property type="entry name" value="GAPDH-I"/>
    <property type="match status" value="1"/>
</dbReference>
<dbReference type="Gene3D" id="3.30.360.10">
    <property type="entry name" value="Dihydrodipicolinate Reductase, domain 2"/>
    <property type="match status" value="1"/>
</dbReference>
<keyword evidence="11" id="KW-1185">Reference proteome</keyword>
<comment type="similarity">
    <text evidence="1 7">Belongs to the glyceraldehyde-3-phosphate dehydrogenase family.</text>
</comment>
<dbReference type="PROSITE" id="PS00071">
    <property type="entry name" value="GAPDH"/>
    <property type="match status" value="1"/>
</dbReference>
<sequence length="335" mass="36025">MAVKVGINGFGRIGRNVFRAALNNPEVEIVAVNDLTDANMLAHLLQYDTVHGKLAEKVSVDGDTIVVGDHRIKVLAERDPAQLGWGDLGVDIVVESTGRFTDRDNAAKHLEAGAKKVIISAPANDEDITIVMGVNEDKYDAANHHVLSNASCTTNCLAPFAKVLNDKFGIVRGMMTTVHAYTNDQQILDLPHKDYRRARAAAENIIPTSTGAAKAVALVLPELKGKLNGMAMRVPTPNVSVVDLVAELEKSVTAEEVNAALKEAAEGELKGIMAYTEEPLVSTDFNGDTHSSTIDALSTMVMEGNMVKVLSWYDNETGYSNRVVDLAAYIAKQGL</sequence>
<feature type="binding site" evidence="5">
    <location>
        <begin position="12"/>
        <end position="13"/>
    </location>
    <ligand>
        <name>NAD(+)</name>
        <dbReference type="ChEBI" id="CHEBI:57540"/>
    </ligand>
</feature>
<evidence type="ECO:0000256" key="2">
    <source>
        <dbReference type="ARBA" id="ARBA00023002"/>
    </source>
</evidence>
<feature type="binding site" evidence="5">
    <location>
        <position position="34"/>
    </location>
    <ligand>
        <name>NAD(+)</name>
        <dbReference type="ChEBI" id="CHEBI:57540"/>
    </ligand>
</feature>
<dbReference type="SUPFAM" id="SSF55347">
    <property type="entry name" value="Glyceraldehyde-3-phosphate dehydrogenase-like, C-terminal domain"/>
    <property type="match status" value="1"/>
</dbReference>
<dbReference type="Gene3D" id="3.40.50.720">
    <property type="entry name" value="NAD(P)-binding Rossmann-like Domain"/>
    <property type="match status" value="1"/>
</dbReference>
<feature type="binding site" evidence="5">
    <location>
        <position position="78"/>
    </location>
    <ligand>
        <name>NAD(+)</name>
        <dbReference type="ChEBI" id="CHEBI:57540"/>
    </ligand>
</feature>
<dbReference type="Proteomes" id="UP000682713">
    <property type="component" value="Unassembled WGS sequence"/>
</dbReference>
<dbReference type="InterPro" id="IPR020831">
    <property type="entry name" value="GlycerAld/Erythrose_P_DH"/>
</dbReference>
<dbReference type="EMBL" id="JAGYPJ010000001">
    <property type="protein sequence ID" value="MBS4200255.1"/>
    <property type="molecule type" value="Genomic_DNA"/>
</dbReference>